<evidence type="ECO:0008006" key="4">
    <source>
        <dbReference type="Google" id="ProtNLM"/>
    </source>
</evidence>
<dbReference type="SUPFAM" id="SSF53850">
    <property type="entry name" value="Periplasmic binding protein-like II"/>
    <property type="match status" value="1"/>
</dbReference>
<proteinExistence type="predicted"/>
<dbReference type="AlphaFoldDB" id="A0A432Y661"/>
<keyword evidence="1" id="KW-0812">Transmembrane</keyword>
<accession>A0A432Y661</accession>
<reference evidence="3" key="1">
    <citation type="journal article" date="2018" name="Front. Microbiol.">
        <title>Genome-Based Analysis Reveals the Taxonomy and Diversity of the Family Idiomarinaceae.</title>
        <authorList>
            <person name="Liu Y."/>
            <person name="Lai Q."/>
            <person name="Shao Z."/>
        </authorList>
    </citation>
    <scope>NUCLEOTIDE SEQUENCE [LARGE SCALE GENOMIC DNA]</scope>
    <source>
        <strain evidence="3">PO-M2</strain>
    </source>
</reference>
<comment type="caution">
    <text evidence="2">The sequence shown here is derived from an EMBL/GenBank/DDBJ whole genome shotgun (WGS) entry which is preliminary data.</text>
</comment>
<evidence type="ECO:0000313" key="2">
    <source>
        <dbReference type="EMBL" id="RUO56469.1"/>
    </source>
</evidence>
<evidence type="ECO:0000256" key="1">
    <source>
        <dbReference type="SAM" id="Phobius"/>
    </source>
</evidence>
<keyword evidence="1" id="KW-1133">Transmembrane helix</keyword>
<gene>
    <name evidence="2" type="ORF">CWI70_06925</name>
</gene>
<keyword evidence="3" id="KW-1185">Reference proteome</keyword>
<keyword evidence="1" id="KW-0472">Membrane</keyword>
<name>A0A432Y661_9GAMM</name>
<sequence>MKHQTLLTKSERSERANSKQHSFFALDFCPCADEDSCNPRKGEDAVRYFVSILLTLFIAVLSVLPSNSRAAETIRIAAYDFPPYFSAYDTEHLVGDLIEALNGAQSDYQFELHDVPSKARFKALSDAGCCHLMLFESPTWGWAEQMPHLEVGDPMVLGAERLVAVKKRDQRGAEFFQREGLRFGGLIGYHYPFLGNRTDAGILEERFNVYLSLSHEVNMKMLLNGRFDVVMIHDEYLLQHRQQPWFDRLLLNPQAYGEYELRTLINPEKGFALADWRRIVVPLIENGTLARLLSKYKLPWPPKRTQLVTN</sequence>
<organism evidence="2 3">
    <name type="scientific">Pseudidiomarina homiensis</name>
    <dbReference type="NCBI Taxonomy" id="364198"/>
    <lineage>
        <taxon>Bacteria</taxon>
        <taxon>Pseudomonadati</taxon>
        <taxon>Pseudomonadota</taxon>
        <taxon>Gammaproteobacteria</taxon>
        <taxon>Alteromonadales</taxon>
        <taxon>Idiomarinaceae</taxon>
        <taxon>Pseudidiomarina</taxon>
    </lineage>
</organism>
<dbReference type="Proteomes" id="UP000287649">
    <property type="component" value="Unassembled WGS sequence"/>
</dbReference>
<protein>
    <recommendedName>
        <fullName evidence="4">Solute-binding protein family 3/N-terminal domain-containing protein</fullName>
    </recommendedName>
</protein>
<feature type="transmembrane region" description="Helical" evidence="1">
    <location>
        <begin position="45"/>
        <end position="64"/>
    </location>
</feature>
<evidence type="ECO:0000313" key="3">
    <source>
        <dbReference type="Proteomes" id="UP000287649"/>
    </source>
</evidence>
<dbReference type="EMBL" id="PIPX01000001">
    <property type="protein sequence ID" value="RUO56469.1"/>
    <property type="molecule type" value="Genomic_DNA"/>
</dbReference>